<dbReference type="SUPFAM" id="SSF49265">
    <property type="entry name" value="Fibronectin type III"/>
    <property type="match status" value="1"/>
</dbReference>
<organism evidence="2 3">
    <name type="scientific">Bacteroides intestinalis</name>
    <dbReference type="NCBI Taxonomy" id="329854"/>
    <lineage>
        <taxon>Bacteria</taxon>
        <taxon>Pseudomonadati</taxon>
        <taxon>Bacteroidota</taxon>
        <taxon>Bacteroidia</taxon>
        <taxon>Bacteroidales</taxon>
        <taxon>Bacteroidaceae</taxon>
        <taxon>Bacteroides</taxon>
    </lineage>
</organism>
<dbReference type="GO" id="GO:0016829">
    <property type="term" value="F:lyase activity"/>
    <property type="evidence" value="ECO:0007669"/>
    <property type="project" value="UniProtKB-KW"/>
</dbReference>
<dbReference type="AlphaFoldDB" id="A0A412YLM3"/>
<dbReference type="EMBL" id="QRZF01000001">
    <property type="protein sequence ID" value="RGV58311.1"/>
    <property type="molecule type" value="Genomic_DNA"/>
</dbReference>
<dbReference type="InterPro" id="IPR033803">
    <property type="entry name" value="CBD-like_Golvesin-Xly"/>
</dbReference>
<evidence type="ECO:0000313" key="3">
    <source>
        <dbReference type="Proteomes" id="UP000283850"/>
    </source>
</evidence>
<accession>A0A412YLM3</accession>
<dbReference type="InterPro" id="IPR003961">
    <property type="entry name" value="FN3_dom"/>
</dbReference>
<evidence type="ECO:0000313" key="2">
    <source>
        <dbReference type="EMBL" id="RGV58311.1"/>
    </source>
</evidence>
<protein>
    <submittedName>
        <fullName evidence="2">Xanthan lyase</fullName>
    </submittedName>
</protein>
<dbReference type="SUPFAM" id="SSF53187">
    <property type="entry name" value="Zn-dependent exopeptidases"/>
    <property type="match status" value="1"/>
</dbReference>
<dbReference type="InterPro" id="IPR036116">
    <property type="entry name" value="FN3_sf"/>
</dbReference>
<evidence type="ECO:0000259" key="1">
    <source>
        <dbReference type="Pfam" id="PF25275"/>
    </source>
</evidence>
<comment type="caution">
    <text evidence="2">The sequence shown here is derived from an EMBL/GenBank/DDBJ whole genome shotgun (WGS) entry which is preliminary data.</text>
</comment>
<dbReference type="Gene3D" id="2.60.40.10">
    <property type="entry name" value="Immunoglobulins"/>
    <property type="match status" value="1"/>
</dbReference>
<dbReference type="RefSeq" id="WP_022394223.1">
    <property type="nucleotide sequence ID" value="NZ_QRZF01000001.1"/>
</dbReference>
<sequence>MNVRLHFLFTLLTASLIPQTGGAQELPTDVRQEIGKFLDATARKEVSVGRIRIDSVAIEGNTLQLFANMNCAYIPFREDNVTEIYQGVQALLPAEFSKYNLQIRTNKRSIEELIPQALRSKKDKKNKTFNPAGTKPLVTALSTPYTPTNGLKNRHIALWQSHGFYYEPKLTRWEWQRARIFQTVEDLYTQSYVLPFLVPMLENAGANVLMPRERDSQIAEVVVDNDGCLHSRSVYTEKIGDKNWMQGTGEGFAHLRDQYINFENPFREGTFRTVETVKGKKEKESTAEWIPELPSTGQYAVYVSYKSLPNSTDDALYTVYHKGGVSQFKVNQQMGGGTWIYLGTFGFDAGKSDAGKVVLSNRSDKAGRIVTADAVKIGGGMGNMARRISETGATENIKSSDGNAAIVHKEMPKVDYPYEISGYPRFCEAARYWLQWAGIPDSVYSDSQGKNDYTDDYKCRGIWVNYLAGGSAVNPTEQGLNIPVDMAFAFHSDAGTTLNDSIIGTLGIYYTNVHNEEYANGASRYLAHDMTDLIQSNIVRDIRSLYEPDWTRRGMWNQSYYEARVPRVPTMLLELLSHQNFADMRYGLDPRFRFTVSRAIYKGMLQFICSQYHMDYIVQPLPVDNMALKMAGENEIELTWQPVADPLEPTANAEKYIVYTRIGDGDFDNGVLVDKNTYRTALPAGMVCSYKVTAVNKGGESFPSEILSAGRALNSYKRLAMSDKQTNANHSSLNANHSDIVLIVNGFDRISAPADFVAPAPGDTLFAGFLDDLDHGVPYLKDISYIGKMKEYRRSIPWMDDDASGFGDSYGNYEDKVIAGNTFDYPAIHGAAILKAGYSFISCSDESVENKTMNLNDYKYVDLILGKECQTKMGRGGVKPLEFKTFSQPMQEAITAYCGQGGNIFVSGAYVGTDLWDNRLAPAQESDKKFATEVLKYKWRVGQAATEGKVKCVASPFPALSGNYTYHNELNADSYVVESPDAIEPATKDAYTVMRYSENNLSAGVAYKGDYKTCILGFPFEALRTASEREALMNAILTFFSEKTNLFKQ</sequence>
<dbReference type="InterPro" id="IPR013783">
    <property type="entry name" value="Ig-like_fold"/>
</dbReference>
<dbReference type="Pfam" id="PF25275">
    <property type="entry name" value="Golvesin_C"/>
    <property type="match status" value="1"/>
</dbReference>
<gene>
    <name evidence="2" type="ORF">DWW10_01370</name>
</gene>
<reference evidence="2 3" key="1">
    <citation type="submission" date="2018-08" db="EMBL/GenBank/DDBJ databases">
        <title>A genome reference for cultivated species of the human gut microbiota.</title>
        <authorList>
            <person name="Zou Y."/>
            <person name="Xue W."/>
            <person name="Luo G."/>
        </authorList>
    </citation>
    <scope>NUCLEOTIDE SEQUENCE [LARGE SCALE GENOMIC DNA]</scope>
    <source>
        <strain evidence="2 3">AF14-32</strain>
    </source>
</reference>
<dbReference type="CDD" id="cd00063">
    <property type="entry name" value="FN3"/>
    <property type="match status" value="1"/>
</dbReference>
<dbReference type="Gene3D" id="3.40.630.40">
    <property type="entry name" value="Zn-dependent exopeptidases"/>
    <property type="match status" value="1"/>
</dbReference>
<dbReference type="Proteomes" id="UP000283850">
    <property type="component" value="Unassembled WGS sequence"/>
</dbReference>
<name>A0A412YLM3_9BACE</name>
<proteinExistence type="predicted"/>
<keyword evidence="2" id="KW-0456">Lyase</keyword>
<feature type="domain" description="Golvesin/Xly CBD-like" evidence="1">
    <location>
        <begin position="280"/>
        <end position="377"/>
    </location>
</feature>